<keyword evidence="3 6" id="KW-0812">Transmembrane</keyword>
<keyword evidence="6" id="KW-0297">G-protein coupled receptor</keyword>
<keyword evidence="2" id="KW-1003">Cell membrane</keyword>
<dbReference type="GO" id="GO:0005886">
    <property type="term" value="C:plasma membrane"/>
    <property type="evidence" value="ECO:0007669"/>
    <property type="project" value="UniProtKB-SubCell"/>
</dbReference>
<feature type="transmembrane region" description="Helical" evidence="7">
    <location>
        <begin position="235"/>
        <end position="257"/>
    </location>
</feature>
<feature type="transmembrane region" description="Helical" evidence="7">
    <location>
        <begin position="176"/>
        <end position="196"/>
    </location>
</feature>
<dbReference type="PROSITE" id="PS00237">
    <property type="entry name" value="G_PROTEIN_RECEP_F1_1"/>
    <property type="match status" value="1"/>
</dbReference>
<evidence type="ECO:0000256" key="5">
    <source>
        <dbReference type="ARBA" id="ARBA00023136"/>
    </source>
</evidence>
<feature type="transmembrane region" description="Helical" evidence="7">
    <location>
        <begin position="111"/>
        <end position="130"/>
    </location>
</feature>
<dbReference type="InterPro" id="IPR000276">
    <property type="entry name" value="GPCR_Rhodpsn"/>
</dbReference>
<dbReference type="Pfam" id="PF00001">
    <property type="entry name" value="7tm_1"/>
    <property type="match status" value="2"/>
</dbReference>
<keyword evidence="10" id="KW-1185">Reference proteome</keyword>
<comment type="similarity">
    <text evidence="6">Belongs to the G-protein coupled receptor 1 family.</text>
</comment>
<evidence type="ECO:0000259" key="8">
    <source>
        <dbReference type="PROSITE" id="PS50262"/>
    </source>
</evidence>
<protein>
    <submittedName>
        <fullName evidence="9">5-hydroxytryptamine receptor 4</fullName>
    </submittedName>
</protein>
<evidence type="ECO:0000313" key="10">
    <source>
        <dbReference type="Proteomes" id="UP001249851"/>
    </source>
</evidence>
<gene>
    <name evidence="9" type="ORF">P5673_007197</name>
</gene>
<comment type="caution">
    <text evidence="9">The sequence shown here is derived from an EMBL/GenBank/DDBJ whole genome shotgun (WGS) entry which is preliminary data.</text>
</comment>
<dbReference type="SMART" id="SM01381">
    <property type="entry name" value="7TM_GPCR_Srsx"/>
    <property type="match status" value="1"/>
</dbReference>
<keyword evidence="5 7" id="KW-0472">Membrane</keyword>
<reference evidence="9" key="2">
    <citation type="journal article" date="2023" name="Science">
        <title>Genomic signatures of disease resistance in endangered staghorn corals.</title>
        <authorList>
            <person name="Vollmer S.V."/>
            <person name="Selwyn J.D."/>
            <person name="Despard B.A."/>
            <person name="Roesel C.L."/>
        </authorList>
    </citation>
    <scope>NUCLEOTIDE SEQUENCE</scope>
    <source>
        <strain evidence="9">K2</strain>
    </source>
</reference>
<name>A0AAD9VBA4_ACRCE</name>
<proteinExistence type="inferred from homology"/>
<dbReference type="Gene3D" id="1.20.1070.10">
    <property type="entry name" value="Rhodopsin 7-helix transmembrane proteins"/>
    <property type="match status" value="1"/>
</dbReference>
<dbReference type="CDD" id="cd00637">
    <property type="entry name" value="7tm_classA_rhodopsin-like"/>
    <property type="match status" value="1"/>
</dbReference>
<evidence type="ECO:0000256" key="4">
    <source>
        <dbReference type="ARBA" id="ARBA00022989"/>
    </source>
</evidence>
<evidence type="ECO:0000313" key="9">
    <source>
        <dbReference type="EMBL" id="KAK2568203.1"/>
    </source>
</evidence>
<evidence type="ECO:0000256" key="7">
    <source>
        <dbReference type="SAM" id="Phobius"/>
    </source>
</evidence>
<evidence type="ECO:0000256" key="2">
    <source>
        <dbReference type="ARBA" id="ARBA00022475"/>
    </source>
</evidence>
<feature type="transmembrane region" description="Helical" evidence="7">
    <location>
        <begin position="28"/>
        <end position="56"/>
    </location>
</feature>
<sequence length="345" mass="39347">MDPQEGQKNACIFVNLIDFSMEETQLVYVTNVMTCALNTFFAVPAIVGNALVFFAIWKTKLRKSESNILLSMLALADFQVGLFVQTSFVAYKLTEIFREAELSCYSRFVNIVFGYATTAVSLLTLTAIAIERFLALHLHLRYKEIVTKTRILISCGCFWLIGFAVTSIYFIQRNIFSGIVSTSEVFSIVVTSVAYIKIYKIVKRHEREINSQRHVLSDTKPQLELSMKKYQRSTLTMVIVFMLSFLCYVPYSIVMIAKLKYGFTTEVKVAIDIFATLICINSSLNPVIYCWRLREIKEAVYEVVRCNLDAAIRQQRERNLGTIADLPHVRPHANTHRSEVGNNSS</sequence>
<dbReference type="PANTHER" id="PTHR22750">
    <property type="entry name" value="G-PROTEIN COUPLED RECEPTOR"/>
    <property type="match status" value="1"/>
</dbReference>
<dbReference type="AlphaFoldDB" id="A0AAD9VBA4"/>
<comment type="subcellular location">
    <subcellularLocation>
        <location evidence="1">Cell membrane</location>
        <topology evidence="1">Multi-pass membrane protein</topology>
    </subcellularLocation>
</comment>
<dbReference type="SUPFAM" id="SSF81321">
    <property type="entry name" value="Family A G protein-coupled receptor-like"/>
    <property type="match status" value="1"/>
</dbReference>
<feature type="transmembrane region" description="Helical" evidence="7">
    <location>
        <begin position="269"/>
        <end position="291"/>
    </location>
</feature>
<feature type="transmembrane region" description="Helical" evidence="7">
    <location>
        <begin position="68"/>
        <end position="91"/>
    </location>
</feature>
<evidence type="ECO:0000256" key="1">
    <source>
        <dbReference type="ARBA" id="ARBA00004651"/>
    </source>
</evidence>
<dbReference type="PROSITE" id="PS50262">
    <property type="entry name" value="G_PROTEIN_RECEP_F1_2"/>
    <property type="match status" value="1"/>
</dbReference>
<dbReference type="InterPro" id="IPR017452">
    <property type="entry name" value="GPCR_Rhodpsn_7TM"/>
</dbReference>
<keyword evidence="4 7" id="KW-1133">Transmembrane helix</keyword>
<dbReference type="GO" id="GO:0004930">
    <property type="term" value="F:G protein-coupled receptor activity"/>
    <property type="evidence" value="ECO:0007669"/>
    <property type="project" value="UniProtKB-KW"/>
</dbReference>
<dbReference type="EMBL" id="JARQWQ010000012">
    <property type="protein sequence ID" value="KAK2568203.1"/>
    <property type="molecule type" value="Genomic_DNA"/>
</dbReference>
<reference evidence="9" key="1">
    <citation type="journal article" date="2023" name="G3 (Bethesda)">
        <title>Whole genome assembly and annotation of the endangered Caribbean coral Acropora cervicornis.</title>
        <authorList>
            <person name="Selwyn J.D."/>
            <person name="Vollmer S.V."/>
        </authorList>
    </citation>
    <scope>NUCLEOTIDE SEQUENCE</scope>
    <source>
        <strain evidence="9">K2</strain>
    </source>
</reference>
<dbReference type="PRINTS" id="PR00237">
    <property type="entry name" value="GPCRRHODOPSN"/>
</dbReference>
<keyword evidence="6" id="KW-0807">Transducer</keyword>
<evidence type="ECO:0000256" key="6">
    <source>
        <dbReference type="RuleBase" id="RU000688"/>
    </source>
</evidence>
<feature type="transmembrane region" description="Helical" evidence="7">
    <location>
        <begin position="151"/>
        <end position="170"/>
    </location>
</feature>
<feature type="domain" description="G-protein coupled receptors family 1 profile" evidence="8">
    <location>
        <begin position="48"/>
        <end position="289"/>
    </location>
</feature>
<dbReference type="Proteomes" id="UP001249851">
    <property type="component" value="Unassembled WGS sequence"/>
</dbReference>
<organism evidence="9 10">
    <name type="scientific">Acropora cervicornis</name>
    <name type="common">Staghorn coral</name>
    <dbReference type="NCBI Taxonomy" id="6130"/>
    <lineage>
        <taxon>Eukaryota</taxon>
        <taxon>Metazoa</taxon>
        <taxon>Cnidaria</taxon>
        <taxon>Anthozoa</taxon>
        <taxon>Hexacorallia</taxon>
        <taxon>Scleractinia</taxon>
        <taxon>Astrocoeniina</taxon>
        <taxon>Acroporidae</taxon>
        <taxon>Acropora</taxon>
    </lineage>
</organism>
<keyword evidence="6 9" id="KW-0675">Receptor</keyword>
<accession>A0AAD9VBA4</accession>
<evidence type="ECO:0000256" key="3">
    <source>
        <dbReference type="ARBA" id="ARBA00022692"/>
    </source>
</evidence>